<sequence length="45" mass="5205">VYEQETVEKYHNSNHTLKGSFETLANLKKPTQRGVTDFKILNVLL</sequence>
<accession>A0AAD9R3N3</accession>
<evidence type="ECO:0000313" key="2">
    <source>
        <dbReference type="Proteomes" id="UP001249851"/>
    </source>
</evidence>
<name>A0AAD9R3N3_ACRCE</name>
<proteinExistence type="predicted"/>
<dbReference type="EMBL" id="JARQWQ010000004">
    <property type="protein sequence ID" value="KAK2572529.1"/>
    <property type="molecule type" value="Genomic_DNA"/>
</dbReference>
<reference evidence="1" key="1">
    <citation type="journal article" date="2023" name="G3 (Bethesda)">
        <title>Whole genome assembly and annotation of the endangered Caribbean coral Acropora cervicornis.</title>
        <authorList>
            <person name="Selwyn J.D."/>
            <person name="Vollmer S.V."/>
        </authorList>
    </citation>
    <scope>NUCLEOTIDE SEQUENCE</scope>
    <source>
        <strain evidence="1">K2</strain>
    </source>
</reference>
<evidence type="ECO:0000313" key="1">
    <source>
        <dbReference type="EMBL" id="KAK2572529.1"/>
    </source>
</evidence>
<gene>
    <name evidence="1" type="ORF">P5673_002787</name>
</gene>
<protein>
    <submittedName>
        <fullName evidence="1">Uncharacterized protein</fullName>
    </submittedName>
</protein>
<dbReference type="AlphaFoldDB" id="A0AAD9R3N3"/>
<reference evidence="1" key="2">
    <citation type="journal article" date="2023" name="Science">
        <title>Genomic signatures of disease resistance in endangered staghorn corals.</title>
        <authorList>
            <person name="Vollmer S.V."/>
            <person name="Selwyn J.D."/>
            <person name="Despard B.A."/>
            <person name="Roesel C.L."/>
        </authorList>
    </citation>
    <scope>NUCLEOTIDE SEQUENCE</scope>
    <source>
        <strain evidence="1">K2</strain>
    </source>
</reference>
<organism evidence="1 2">
    <name type="scientific">Acropora cervicornis</name>
    <name type="common">Staghorn coral</name>
    <dbReference type="NCBI Taxonomy" id="6130"/>
    <lineage>
        <taxon>Eukaryota</taxon>
        <taxon>Metazoa</taxon>
        <taxon>Cnidaria</taxon>
        <taxon>Anthozoa</taxon>
        <taxon>Hexacorallia</taxon>
        <taxon>Scleractinia</taxon>
        <taxon>Astrocoeniina</taxon>
        <taxon>Acroporidae</taxon>
        <taxon>Acropora</taxon>
    </lineage>
</organism>
<feature type="non-terminal residue" evidence="1">
    <location>
        <position position="1"/>
    </location>
</feature>
<dbReference type="Proteomes" id="UP001249851">
    <property type="component" value="Unassembled WGS sequence"/>
</dbReference>
<keyword evidence="2" id="KW-1185">Reference proteome</keyword>
<comment type="caution">
    <text evidence="1">The sequence shown here is derived from an EMBL/GenBank/DDBJ whole genome shotgun (WGS) entry which is preliminary data.</text>
</comment>